<dbReference type="EMBL" id="BJYM01000005">
    <property type="protein sequence ID" value="GEN86838.1"/>
    <property type="molecule type" value="Genomic_DNA"/>
</dbReference>
<organism evidence="2 3">
    <name type="scientific">Oceanobacillus sojae</name>
    <dbReference type="NCBI Taxonomy" id="582851"/>
    <lineage>
        <taxon>Bacteria</taxon>
        <taxon>Bacillati</taxon>
        <taxon>Bacillota</taxon>
        <taxon>Bacilli</taxon>
        <taxon>Bacillales</taxon>
        <taxon>Bacillaceae</taxon>
        <taxon>Oceanobacillus</taxon>
    </lineage>
</organism>
<dbReference type="Gene3D" id="2.30.130.30">
    <property type="entry name" value="Hypothetical protein"/>
    <property type="match status" value="1"/>
</dbReference>
<comment type="caution">
    <text evidence="2">The sequence shown here is derived from an EMBL/GenBank/DDBJ whole genome shotgun (WGS) entry which is preliminary data.</text>
</comment>
<gene>
    <name evidence="2" type="ORF">OSO01_15770</name>
</gene>
<dbReference type="AlphaFoldDB" id="A0A511ZHB4"/>
<proteinExistence type="predicted"/>
<name>A0A511ZHB4_9BACI</name>
<reference evidence="2 3" key="1">
    <citation type="submission" date="2019-07" db="EMBL/GenBank/DDBJ databases">
        <title>Whole genome shotgun sequence of Oceanobacillus sojae NBRC 105379.</title>
        <authorList>
            <person name="Hosoyama A."/>
            <person name="Uohara A."/>
            <person name="Ohji S."/>
            <person name="Ichikawa N."/>
        </authorList>
    </citation>
    <scope>NUCLEOTIDE SEQUENCE [LARGE SCALE GENOMIC DNA]</scope>
    <source>
        <strain evidence="2 3">NBRC 105379</strain>
    </source>
</reference>
<dbReference type="RefSeq" id="WP_147209858.1">
    <property type="nucleotide sequence ID" value="NZ_BJYM01000005.1"/>
</dbReference>
<keyword evidence="3" id="KW-1185">Reference proteome</keyword>
<dbReference type="Pfam" id="PF04266">
    <property type="entry name" value="ASCH"/>
    <property type="match status" value="1"/>
</dbReference>
<accession>A0A511ZHB4</accession>
<evidence type="ECO:0000313" key="2">
    <source>
        <dbReference type="EMBL" id="GEN86838.1"/>
    </source>
</evidence>
<evidence type="ECO:0000313" key="3">
    <source>
        <dbReference type="Proteomes" id="UP000321558"/>
    </source>
</evidence>
<dbReference type="SUPFAM" id="SSF88697">
    <property type="entry name" value="PUA domain-like"/>
    <property type="match status" value="1"/>
</dbReference>
<dbReference type="OrthoDB" id="359066at2"/>
<sequence length="91" mass="10014">MSSFYRPDLFLDEISVVTKGLIIKEIWAKAILRGKKELEIRGSNTKIRGTIGIIASGTKKVIGIANLTSVIGPLSIEEYKGESQIPLGFFF</sequence>
<dbReference type="Proteomes" id="UP000321558">
    <property type="component" value="Unassembled WGS sequence"/>
</dbReference>
<protein>
    <recommendedName>
        <fullName evidence="1">ASCH domain-containing protein</fullName>
    </recommendedName>
</protein>
<dbReference type="InterPro" id="IPR007374">
    <property type="entry name" value="ASCH_domain"/>
</dbReference>
<evidence type="ECO:0000259" key="1">
    <source>
        <dbReference type="Pfam" id="PF04266"/>
    </source>
</evidence>
<feature type="domain" description="ASCH" evidence="1">
    <location>
        <begin position="23"/>
        <end position="83"/>
    </location>
</feature>
<dbReference type="InterPro" id="IPR015947">
    <property type="entry name" value="PUA-like_sf"/>
</dbReference>